<evidence type="ECO:0000313" key="5">
    <source>
        <dbReference type="Proteomes" id="UP000694251"/>
    </source>
</evidence>
<dbReference type="GO" id="GO:0031982">
    <property type="term" value="C:vesicle"/>
    <property type="evidence" value="ECO:0007669"/>
    <property type="project" value="TreeGrafter"/>
</dbReference>
<reference evidence="4 5" key="1">
    <citation type="submission" date="2020-12" db="EMBL/GenBank/DDBJ databases">
        <title>Concerted genomic and epigenomic changes stabilize Arabidopsis allopolyploids.</title>
        <authorList>
            <person name="Chen Z."/>
        </authorList>
    </citation>
    <scope>NUCLEOTIDE SEQUENCE [LARGE SCALE GENOMIC DNA]</scope>
    <source>
        <strain evidence="4">As9502</strain>
        <tissue evidence="4">Leaf</tissue>
    </source>
</reference>
<evidence type="ECO:0000256" key="1">
    <source>
        <dbReference type="ARBA" id="ARBA00022729"/>
    </source>
</evidence>
<protein>
    <submittedName>
        <fullName evidence="4">Prolamin-like domain</fullName>
    </submittedName>
</protein>
<accession>A0A8T1Y3Y9</accession>
<dbReference type="PANTHER" id="PTHR31181">
    <property type="entry name" value="EGG CELL-SECRETED PROTEIN 1.4"/>
    <property type="match status" value="1"/>
</dbReference>
<dbReference type="GO" id="GO:0009567">
    <property type="term" value="P:double fertilization forming a zygote and endosperm"/>
    <property type="evidence" value="ECO:0007669"/>
    <property type="project" value="TreeGrafter"/>
</dbReference>
<dbReference type="OrthoDB" id="1862203at2759"/>
<dbReference type="PANTHER" id="PTHR31181:SF75">
    <property type="entry name" value="EGG CELL-SECRETED-LIKE PROTEIN (DUF1278)"/>
    <property type="match status" value="1"/>
</dbReference>
<evidence type="ECO:0000259" key="3">
    <source>
        <dbReference type="Pfam" id="PF05617"/>
    </source>
</evidence>
<evidence type="ECO:0000256" key="2">
    <source>
        <dbReference type="SAM" id="SignalP"/>
    </source>
</evidence>
<dbReference type="GO" id="GO:2000008">
    <property type="term" value="P:regulation of protein localization to cell surface"/>
    <property type="evidence" value="ECO:0007669"/>
    <property type="project" value="TreeGrafter"/>
</dbReference>
<sequence length="119" mass="12928">MENKARTIASLVLVVVLCATGLITPGVVAHEEPPQSKSPPSSPIDLEKCWSSLFNVHGCVLELYKSVFSGKFGNVGIACCKAYSTIDANCWPHMFPLNPFFPHLLKDNCAHIVPNLPAH</sequence>
<dbReference type="EMBL" id="JAEFBJ010000013">
    <property type="protein sequence ID" value="KAG7539053.1"/>
    <property type="molecule type" value="Genomic_DNA"/>
</dbReference>
<evidence type="ECO:0000313" key="4">
    <source>
        <dbReference type="EMBL" id="KAG7539053.1"/>
    </source>
</evidence>
<comment type="caution">
    <text evidence="4">The sequence shown here is derived from an EMBL/GenBank/DDBJ whole genome shotgun (WGS) entry which is preliminary data.</text>
</comment>
<keyword evidence="1 2" id="KW-0732">Signal</keyword>
<dbReference type="InterPro" id="IPR008502">
    <property type="entry name" value="Prolamin-like"/>
</dbReference>
<feature type="domain" description="Prolamin-like" evidence="3">
    <location>
        <begin position="48"/>
        <end position="109"/>
    </location>
</feature>
<dbReference type="GO" id="GO:0005576">
    <property type="term" value="C:extracellular region"/>
    <property type="evidence" value="ECO:0007669"/>
    <property type="project" value="TreeGrafter"/>
</dbReference>
<keyword evidence="5" id="KW-1185">Reference proteome</keyword>
<organism evidence="4 5">
    <name type="scientific">Arabidopsis suecica</name>
    <name type="common">Swedish thale-cress</name>
    <name type="synonym">Cardaminopsis suecica</name>
    <dbReference type="NCBI Taxonomy" id="45249"/>
    <lineage>
        <taxon>Eukaryota</taxon>
        <taxon>Viridiplantae</taxon>
        <taxon>Streptophyta</taxon>
        <taxon>Embryophyta</taxon>
        <taxon>Tracheophyta</taxon>
        <taxon>Spermatophyta</taxon>
        <taxon>Magnoliopsida</taxon>
        <taxon>eudicotyledons</taxon>
        <taxon>Gunneridae</taxon>
        <taxon>Pentapetalae</taxon>
        <taxon>rosids</taxon>
        <taxon>malvids</taxon>
        <taxon>Brassicales</taxon>
        <taxon>Brassicaceae</taxon>
        <taxon>Camelineae</taxon>
        <taxon>Arabidopsis</taxon>
    </lineage>
</organism>
<dbReference type="GO" id="GO:0080155">
    <property type="term" value="P:regulation of double fertilization forming a zygote and endosperm"/>
    <property type="evidence" value="ECO:0007669"/>
    <property type="project" value="TreeGrafter"/>
</dbReference>
<feature type="signal peptide" evidence="2">
    <location>
        <begin position="1"/>
        <end position="29"/>
    </location>
</feature>
<dbReference type="Proteomes" id="UP000694251">
    <property type="component" value="Chromosome 13"/>
</dbReference>
<dbReference type="AlphaFoldDB" id="A0A8T1Y3Y9"/>
<gene>
    <name evidence="4" type="ORF">ISN44_As13g027370</name>
</gene>
<name>A0A8T1Y3Y9_ARASU</name>
<proteinExistence type="predicted"/>
<feature type="chain" id="PRO_5035857535" evidence="2">
    <location>
        <begin position="30"/>
        <end position="119"/>
    </location>
</feature>
<dbReference type="Pfam" id="PF05617">
    <property type="entry name" value="Prolamin_like"/>
    <property type="match status" value="1"/>
</dbReference>